<organism evidence="2">
    <name type="scientific">Salmonella enterica</name>
    <name type="common">Salmonella choleraesuis</name>
    <dbReference type="NCBI Taxonomy" id="28901"/>
    <lineage>
        <taxon>Bacteria</taxon>
        <taxon>Pseudomonadati</taxon>
        <taxon>Pseudomonadota</taxon>
        <taxon>Gammaproteobacteria</taxon>
        <taxon>Enterobacterales</taxon>
        <taxon>Enterobacteriaceae</taxon>
        <taxon>Salmonella</taxon>
    </lineage>
</organism>
<dbReference type="GO" id="GO:0009289">
    <property type="term" value="C:pilus"/>
    <property type="evidence" value="ECO:0007669"/>
    <property type="project" value="InterPro"/>
</dbReference>
<reference evidence="2" key="1">
    <citation type="journal article" date="2018" name="Genome Biol.">
        <title>SKESA: strategic k-mer extension for scrupulous assemblies.</title>
        <authorList>
            <person name="Souvorov A."/>
            <person name="Agarwala R."/>
            <person name="Lipman D.J."/>
        </authorList>
    </citation>
    <scope>NUCLEOTIDE SEQUENCE</scope>
    <source>
        <strain evidence="2">MA.CK_94/00004459</strain>
    </source>
</reference>
<reference evidence="2" key="2">
    <citation type="submission" date="2020-02" db="EMBL/GenBank/DDBJ databases">
        <authorList>
            <consortium name="NCBI Pathogen Detection Project"/>
        </authorList>
    </citation>
    <scope>NUCLEOTIDE SEQUENCE</scope>
    <source>
        <strain evidence="2">MA.CK_94/00004459</strain>
    </source>
</reference>
<dbReference type="AlphaFoldDB" id="A0A758ANF3"/>
<dbReference type="EMBL" id="DAAXGR010000024">
    <property type="protein sequence ID" value="HAG0930808.1"/>
    <property type="molecule type" value="Genomic_DNA"/>
</dbReference>
<dbReference type="InterPro" id="IPR008966">
    <property type="entry name" value="Adhesion_dom_sf"/>
</dbReference>
<keyword evidence="1" id="KW-0732">Signal</keyword>
<comment type="caution">
    <text evidence="2">The sequence shown here is derived from an EMBL/GenBank/DDBJ whole genome shotgun (WGS) entry which is preliminary data.</text>
</comment>
<dbReference type="InterPro" id="IPR036937">
    <property type="entry name" value="Adhesion_dom_fimbrial_sf"/>
</dbReference>
<evidence type="ECO:0000256" key="1">
    <source>
        <dbReference type="SAM" id="SignalP"/>
    </source>
</evidence>
<proteinExistence type="predicted"/>
<evidence type="ECO:0000313" key="2">
    <source>
        <dbReference type="EMBL" id="HAG0930808.1"/>
    </source>
</evidence>
<sequence>MKEGAINMRVLLPALAFLPGLVCTPAVAMYTESYCDSTGSVSFNNVNIKAGNYNDNDTLQTISAPLSYTCHFEPAANGTYQPTVYINHAFGTVINALNSAGLGVDLMIQQGSQKKVIFTNKEIKDGVDNSYKASKVFGGTVWPTKKPQTPSLSGMMFLRLYVVAKFNDSTLADFTVPSASFFNILAYDPQNNSMGAQLKAGIPINLPSFHIRMIPDNTGQVIVDPSVVNMGNFYIDYKKLSKEASFTVTAKQRTGTDSRPAFTAPLAIKFETDGLTLTPDNRSVLLNNTDGKPNGLKLSIKDNDNGGTPVTLNTTTYMKDIEMGKSATGSAVKHYTAVVEPESSGAAVKTGTFSAAMIIVVTYM</sequence>
<feature type="chain" id="PRO_5028378421" evidence="1">
    <location>
        <begin position="29"/>
        <end position="364"/>
    </location>
</feature>
<dbReference type="Gene3D" id="2.60.40.1090">
    <property type="entry name" value="Fimbrial-type adhesion domain"/>
    <property type="match status" value="1"/>
</dbReference>
<dbReference type="GO" id="GO:0007155">
    <property type="term" value="P:cell adhesion"/>
    <property type="evidence" value="ECO:0007669"/>
    <property type="project" value="InterPro"/>
</dbReference>
<feature type="signal peptide" evidence="1">
    <location>
        <begin position="1"/>
        <end position="28"/>
    </location>
</feature>
<accession>A0A758ANF3</accession>
<dbReference type="SUPFAM" id="SSF49401">
    <property type="entry name" value="Bacterial adhesins"/>
    <property type="match status" value="1"/>
</dbReference>
<protein>
    <submittedName>
        <fullName evidence="2">Fimbrial protein</fullName>
    </submittedName>
</protein>
<gene>
    <name evidence="2" type="ORF">G8S40_004906</name>
</gene>
<name>A0A758ANF3_SALER</name>